<gene>
    <name evidence="2" type="ORF">MNBD_ALPHA03-2008</name>
</gene>
<dbReference type="AlphaFoldDB" id="A0A3B1ALL3"/>
<sequence>MPENPIARNEVKLLIVEKGANPFSTDPFSRSTARMSKWDSSRNCLRLTNNTDAPHRAWNLRLPELGKIFGKPTIKGVKNAMPKLQHGRNGQGNRAYGTPER</sequence>
<name>A0A3B1ALL3_9ZZZZ</name>
<accession>A0A3B1ALL3</accession>
<dbReference type="EMBL" id="UOFW01000101">
    <property type="protein sequence ID" value="VAX04642.1"/>
    <property type="molecule type" value="Genomic_DNA"/>
</dbReference>
<proteinExistence type="predicted"/>
<protein>
    <submittedName>
        <fullName evidence="2">Uncharacterized protein</fullName>
    </submittedName>
</protein>
<feature type="region of interest" description="Disordered" evidence="1">
    <location>
        <begin position="79"/>
        <end position="101"/>
    </location>
</feature>
<organism evidence="2">
    <name type="scientific">hydrothermal vent metagenome</name>
    <dbReference type="NCBI Taxonomy" id="652676"/>
    <lineage>
        <taxon>unclassified sequences</taxon>
        <taxon>metagenomes</taxon>
        <taxon>ecological metagenomes</taxon>
    </lineage>
</organism>
<evidence type="ECO:0000313" key="2">
    <source>
        <dbReference type="EMBL" id="VAX04642.1"/>
    </source>
</evidence>
<evidence type="ECO:0000256" key="1">
    <source>
        <dbReference type="SAM" id="MobiDB-lite"/>
    </source>
</evidence>
<reference evidence="2" key="1">
    <citation type="submission" date="2018-06" db="EMBL/GenBank/DDBJ databases">
        <authorList>
            <person name="Zhirakovskaya E."/>
        </authorList>
    </citation>
    <scope>NUCLEOTIDE SEQUENCE</scope>
</reference>